<reference evidence="1 2" key="1">
    <citation type="journal article" date="2019" name="Int. J. Syst. Evol. Microbiol.">
        <title>The Global Catalogue of Microorganisms (GCM) 10K type strain sequencing project: providing services to taxonomists for standard genome sequencing and annotation.</title>
        <authorList>
            <consortium name="The Broad Institute Genomics Platform"/>
            <consortium name="The Broad Institute Genome Sequencing Center for Infectious Disease"/>
            <person name="Wu L."/>
            <person name="Ma J."/>
        </authorList>
    </citation>
    <scope>NUCLEOTIDE SEQUENCE [LARGE SCALE GENOMIC DNA]</scope>
    <source>
        <strain evidence="1 2">JCM 10303</strain>
    </source>
</reference>
<dbReference type="InterPro" id="IPR050155">
    <property type="entry name" value="HAD-like_hydrolase_sf"/>
</dbReference>
<dbReference type="Proteomes" id="UP001500729">
    <property type="component" value="Unassembled WGS sequence"/>
</dbReference>
<proteinExistence type="predicted"/>
<keyword evidence="1" id="KW-0378">Hydrolase</keyword>
<comment type="caution">
    <text evidence="1">The sequence shown here is derived from an EMBL/GenBank/DDBJ whole genome shotgun (WGS) entry which is preliminary data.</text>
</comment>
<dbReference type="SFLD" id="SFLDG01129">
    <property type="entry name" value="C1.5:_HAD__Beta-PGM__Phosphata"/>
    <property type="match status" value="1"/>
</dbReference>
<dbReference type="EMBL" id="BAAAGS010000003">
    <property type="protein sequence ID" value="GAA0510871.1"/>
    <property type="molecule type" value="Genomic_DNA"/>
</dbReference>
<dbReference type="InterPro" id="IPR023214">
    <property type="entry name" value="HAD_sf"/>
</dbReference>
<evidence type="ECO:0000313" key="2">
    <source>
        <dbReference type="Proteomes" id="UP001500729"/>
    </source>
</evidence>
<dbReference type="SUPFAM" id="SSF56784">
    <property type="entry name" value="HAD-like"/>
    <property type="match status" value="1"/>
</dbReference>
<dbReference type="NCBIfam" id="TIGR01549">
    <property type="entry name" value="HAD-SF-IA-v1"/>
    <property type="match status" value="1"/>
</dbReference>
<dbReference type="InterPro" id="IPR006439">
    <property type="entry name" value="HAD-SF_hydro_IA"/>
</dbReference>
<keyword evidence="2" id="KW-1185">Reference proteome</keyword>
<sequence>MPDTAVFDIDGTLVDSNYQHALAWFRAFRRFDLTMPVWRLHRAIGMGGDQFVQHVAGERTEREHGDDLRKAHGDEFDQLVDEVRPLEGARDLLEEIRRRGFRLALATSAKRAHAEHFLDLLGGSTVADDWVTSAEVERTKPAPDLIDAAMHAVEGRSAVFVGDSAWDCYAAGRLGIPTLGVRTGGWAAAELFDAGASAVYDSLPQLRSALDHTPLAAAD</sequence>
<accession>A0ABN1C395</accession>
<dbReference type="Pfam" id="PF13419">
    <property type="entry name" value="HAD_2"/>
    <property type="match status" value="1"/>
</dbReference>
<dbReference type="InterPro" id="IPR023198">
    <property type="entry name" value="PGP-like_dom2"/>
</dbReference>
<protein>
    <submittedName>
        <fullName evidence="1">HAD family hydrolase</fullName>
    </submittedName>
</protein>
<dbReference type="InterPro" id="IPR036412">
    <property type="entry name" value="HAD-like_sf"/>
</dbReference>
<dbReference type="InterPro" id="IPR041492">
    <property type="entry name" value="HAD_2"/>
</dbReference>
<dbReference type="GO" id="GO:0016787">
    <property type="term" value="F:hydrolase activity"/>
    <property type="evidence" value="ECO:0007669"/>
    <property type="project" value="UniProtKB-KW"/>
</dbReference>
<dbReference type="PANTHER" id="PTHR43434:SF16">
    <property type="entry name" value="BLL8046 PROTEIN"/>
    <property type="match status" value="1"/>
</dbReference>
<dbReference type="Gene3D" id="3.40.50.1000">
    <property type="entry name" value="HAD superfamily/HAD-like"/>
    <property type="match status" value="1"/>
</dbReference>
<dbReference type="SFLD" id="SFLDS00003">
    <property type="entry name" value="Haloacid_Dehalogenase"/>
    <property type="match status" value="1"/>
</dbReference>
<evidence type="ECO:0000313" key="1">
    <source>
        <dbReference type="EMBL" id="GAA0510871.1"/>
    </source>
</evidence>
<dbReference type="Gene3D" id="1.10.150.240">
    <property type="entry name" value="Putative phosphatase, domain 2"/>
    <property type="match status" value="1"/>
</dbReference>
<name>A0ABN1C395_SACER</name>
<dbReference type="PANTHER" id="PTHR43434">
    <property type="entry name" value="PHOSPHOGLYCOLATE PHOSPHATASE"/>
    <property type="match status" value="1"/>
</dbReference>
<organism evidence="1 2">
    <name type="scientific">Saccharopolyspora erythraea</name>
    <name type="common">Streptomyces erythraeus</name>
    <dbReference type="NCBI Taxonomy" id="1836"/>
    <lineage>
        <taxon>Bacteria</taxon>
        <taxon>Bacillati</taxon>
        <taxon>Actinomycetota</taxon>
        <taxon>Actinomycetes</taxon>
        <taxon>Pseudonocardiales</taxon>
        <taxon>Pseudonocardiaceae</taxon>
        <taxon>Saccharopolyspora</taxon>
    </lineage>
</organism>
<gene>
    <name evidence="1" type="ORF">GCM10009533_07140</name>
</gene>
<dbReference type="RefSeq" id="WP_011874328.1">
    <property type="nucleotide sequence ID" value="NZ_BAAAGS010000003.1"/>
</dbReference>